<feature type="modified residue" description="Phosphohistidine" evidence="6">
    <location>
        <position position="78"/>
    </location>
</feature>
<dbReference type="PANTHER" id="PTHR28242:SF30">
    <property type="entry name" value="HISTIDINE-CONTAINING PHOSPHOTRANSFER PROTEIN 2"/>
    <property type="match status" value="1"/>
</dbReference>
<dbReference type="InterPro" id="IPR045871">
    <property type="entry name" value="AHP1-5/YPD1"/>
</dbReference>
<dbReference type="InterPro" id="IPR008207">
    <property type="entry name" value="Sig_transdc_His_kin_Hpt_dom"/>
</dbReference>
<dbReference type="GO" id="GO:0009927">
    <property type="term" value="F:histidine phosphotransfer kinase activity"/>
    <property type="evidence" value="ECO:0007669"/>
    <property type="project" value="UniProtKB-UniRule"/>
</dbReference>
<gene>
    <name evidence="9" type="ORF">Pyn_24414</name>
</gene>
<dbReference type="GO" id="GO:0009736">
    <property type="term" value="P:cytokinin-activated signaling pathway"/>
    <property type="evidence" value="ECO:0007669"/>
    <property type="project" value="UniProtKB-KW"/>
</dbReference>
<dbReference type="GO" id="GO:0005829">
    <property type="term" value="C:cytosol"/>
    <property type="evidence" value="ECO:0007669"/>
    <property type="project" value="UniProtKB-SubCell"/>
</dbReference>
<evidence type="ECO:0000313" key="9">
    <source>
        <dbReference type="EMBL" id="PQQ10348.1"/>
    </source>
</evidence>
<keyword evidence="6" id="KW-0597">Phosphoprotein</keyword>
<comment type="caution">
    <text evidence="9">The sequence shown here is derived from an EMBL/GenBank/DDBJ whole genome shotgun (WGS) entry which is preliminary data.</text>
</comment>
<keyword evidence="5" id="KW-0539">Nucleus</keyword>
<dbReference type="GO" id="GO:0005634">
    <property type="term" value="C:nucleus"/>
    <property type="evidence" value="ECO:0007669"/>
    <property type="project" value="UniProtKB-SubCell"/>
</dbReference>
<dbReference type="GO" id="GO:0000160">
    <property type="term" value="P:phosphorelay signal transduction system"/>
    <property type="evidence" value="ECO:0007669"/>
    <property type="project" value="UniProtKB-UniRule"/>
</dbReference>
<dbReference type="AlphaFoldDB" id="A0A314YZM1"/>
<dbReference type="Proteomes" id="UP000250321">
    <property type="component" value="Unassembled WGS sequence"/>
</dbReference>
<keyword evidence="3" id="KW-0007">Acetylation</keyword>
<reference evidence="9 10" key="1">
    <citation type="submission" date="2018-02" db="EMBL/GenBank/DDBJ databases">
        <title>Draft genome of wild Prunus yedoensis var. nudiflora.</title>
        <authorList>
            <person name="Baek S."/>
            <person name="Kim J.-H."/>
            <person name="Choi K."/>
            <person name="Kim G.-B."/>
            <person name="Cho A."/>
            <person name="Jang H."/>
            <person name="Shin C.-H."/>
            <person name="Yu H.-J."/>
            <person name="Mun J.-H."/>
        </authorList>
    </citation>
    <scope>NUCLEOTIDE SEQUENCE [LARGE SCALE GENOMIC DNA]</scope>
    <source>
        <strain evidence="10">cv. Jeju island</strain>
        <tissue evidence="9">Leaf</tissue>
    </source>
</reference>
<dbReference type="STRING" id="2094558.A0A314YZM1"/>
<comment type="subcellular location">
    <subcellularLocation>
        <location evidence="7">Cytoplasm</location>
        <location evidence="7">Cytosol</location>
    </subcellularLocation>
    <subcellularLocation>
        <location evidence="7">Nucleus</location>
    </subcellularLocation>
</comment>
<evidence type="ECO:0000256" key="6">
    <source>
        <dbReference type="PROSITE-ProRule" id="PRU00110"/>
    </source>
</evidence>
<comment type="function">
    <text evidence="7">Functions as a two-component phosphorelay mediators between cytokinin sensor histidine kinases and response regulators (B-type ARRs). Plays an important role in propagating cytokinin signal transduction.</text>
</comment>
<protein>
    <recommendedName>
        <fullName evidence="7">Histidine-containing phosphotransfer protein</fullName>
    </recommendedName>
</protein>
<dbReference type="InterPro" id="IPR036641">
    <property type="entry name" value="HPT_dom_sf"/>
</dbReference>
<evidence type="ECO:0000256" key="4">
    <source>
        <dbReference type="ARBA" id="ARBA00023012"/>
    </source>
</evidence>
<dbReference type="SUPFAM" id="SSF47226">
    <property type="entry name" value="Histidine-containing phosphotransfer domain, HPT domain"/>
    <property type="match status" value="1"/>
</dbReference>
<dbReference type="OrthoDB" id="591185at2759"/>
<accession>A0A314YZM1</accession>
<keyword evidence="10" id="KW-1185">Reference proteome</keyword>
<evidence type="ECO:0000256" key="3">
    <source>
        <dbReference type="ARBA" id="ARBA00022990"/>
    </source>
</evidence>
<organism evidence="9 10">
    <name type="scientific">Prunus yedoensis var. nudiflora</name>
    <dbReference type="NCBI Taxonomy" id="2094558"/>
    <lineage>
        <taxon>Eukaryota</taxon>
        <taxon>Viridiplantae</taxon>
        <taxon>Streptophyta</taxon>
        <taxon>Embryophyta</taxon>
        <taxon>Tracheophyta</taxon>
        <taxon>Spermatophyta</taxon>
        <taxon>Magnoliopsida</taxon>
        <taxon>eudicotyledons</taxon>
        <taxon>Gunneridae</taxon>
        <taxon>Pentapetalae</taxon>
        <taxon>rosids</taxon>
        <taxon>fabids</taxon>
        <taxon>Rosales</taxon>
        <taxon>Rosaceae</taxon>
        <taxon>Amygdaloideae</taxon>
        <taxon>Amygdaleae</taxon>
        <taxon>Prunus</taxon>
    </lineage>
</organism>
<comment type="domain">
    <text evidence="7">Histidine-containing phosphotransfer domain (HPt) contains an active histidine that mediates the phosphotransfer.</text>
</comment>
<dbReference type="Pfam" id="PF01627">
    <property type="entry name" value="Hpt"/>
    <property type="match status" value="1"/>
</dbReference>
<proteinExistence type="predicted"/>
<keyword evidence="4 7" id="KW-0902">Two-component regulatory system</keyword>
<evidence type="ECO:0000256" key="2">
    <source>
        <dbReference type="ARBA" id="ARBA00022864"/>
    </source>
</evidence>
<dbReference type="Gene3D" id="1.20.120.160">
    <property type="entry name" value="HPT domain"/>
    <property type="match status" value="1"/>
</dbReference>
<evidence type="ECO:0000256" key="5">
    <source>
        <dbReference type="ARBA" id="ARBA00023242"/>
    </source>
</evidence>
<keyword evidence="1" id="KW-0963">Cytoplasm</keyword>
<evidence type="ECO:0000256" key="7">
    <source>
        <dbReference type="RuleBase" id="RU369004"/>
    </source>
</evidence>
<dbReference type="PROSITE" id="PS50894">
    <property type="entry name" value="HPT"/>
    <property type="match status" value="1"/>
</dbReference>
<dbReference type="GO" id="GO:0043424">
    <property type="term" value="F:protein histidine kinase binding"/>
    <property type="evidence" value="ECO:0007669"/>
    <property type="project" value="UniProtKB-UniRule"/>
</dbReference>
<keyword evidence="2 7" id="KW-0932">Cytokinin signaling pathway</keyword>
<name>A0A314YZM1_PRUYE</name>
<dbReference type="EMBL" id="PJQY01000522">
    <property type="protein sequence ID" value="PQQ10348.1"/>
    <property type="molecule type" value="Genomic_DNA"/>
</dbReference>
<evidence type="ECO:0000256" key="1">
    <source>
        <dbReference type="ARBA" id="ARBA00022490"/>
    </source>
</evidence>
<evidence type="ECO:0000313" key="10">
    <source>
        <dbReference type="Proteomes" id="UP000250321"/>
    </source>
</evidence>
<feature type="domain" description="HPt" evidence="8">
    <location>
        <begin position="37"/>
        <end position="139"/>
    </location>
</feature>
<sequence>MSGTRLEQQLKSFIRSLREQGILDHRFNQMKELENETPGLVMEVITLVLRDGDAGIEELTRNLRERDINYPKVADLAHKLKGIGSSVGGCRVAAACVELRQASNAKNKERCLADFDAVKREYLVLRESLNHILQMERTINADEPKRRRE</sequence>
<dbReference type="FunFam" id="1.20.120.160:FF:000001">
    <property type="entry name" value="Histidine-containing phosphotransfer protein 1"/>
    <property type="match status" value="1"/>
</dbReference>
<dbReference type="PANTHER" id="PTHR28242">
    <property type="entry name" value="PHOSPHORELAY INTERMEDIATE PROTEIN YPD1"/>
    <property type="match status" value="1"/>
</dbReference>
<evidence type="ECO:0000259" key="8">
    <source>
        <dbReference type="PROSITE" id="PS50894"/>
    </source>
</evidence>